<feature type="compositionally biased region" description="Polar residues" evidence="1">
    <location>
        <begin position="29"/>
        <end position="45"/>
    </location>
</feature>
<reference evidence="2" key="2">
    <citation type="submission" date="2023-04" db="EMBL/GenBank/DDBJ databases">
        <authorList>
            <person name="Bruccoleri R.E."/>
            <person name="Oakeley E.J."/>
            <person name="Faust A.-M."/>
            <person name="Dessus-Babus S."/>
            <person name="Altorfer M."/>
            <person name="Burckhardt D."/>
            <person name="Oertli M."/>
            <person name="Naumann U."/>
            <person name="Petersen F."/>
            <person name="Wong J."/>
        </authorList>
    </citation>
    <scope>NUCLEOTIDE SEQUENCE</scope>
    <source>
        <strain evidence="2">GSM-AAB239-AS_SAM_17_03QT</strain>
        <tissue evidence="2">Leaf</tissue>
    </source>
</reference>
<evidence type="ECO:0000313" key="2">
    <source>
        <dbReference type="EMBL" id="KAJ6794327.1"/>
    </source>
</evidence>
<sequence length="101" mass="11220">MVRLSSCRLPSANPRRVDHGGARLRRPPSLSTSDDLQQQRRSTGSIIHRRHHDLHGGGTSFRHVATAMAEVLSASNGRQSFSGKLHSDGDGEASLLWQRRW</sequence>
<organism evidence="2 3">
    <name type="scientific">Iris pallida</name>
    <name type="common">Sweet iris</name>
    <dbReference type="NCBI Taxonomy" id="29817"/>
    <lineage>
        <taxon>Eukaryota</taxon>
        <taxon>Viridiplantae</taxon>
        <taxon>Streptophyta</taxon>
        <taxon>Embryophyta</taxon>
        <taxon>Tracheophyta</taxon>
        <taxon>Spermatophyta</taxon>
        <taxon>Magnoliopsida</taxon>
        <taxon>Liliopsida</taxon>
        <taxon>Asparagales</taxon>
        <taxon>Iridaceae</taxon>
        <taxon>Iridoideae</taxon>
        <taxon>Irideae</taxon>
        <taxon>Iris</taxon>
    </lineage>
</organism>
<keyword evidence="3" id="KW-1185">Reference proteome</keyword>
<feature type="region of interest" description="Disordered" evidence="1">
    <location>
        <begin position="1"/>
        <end position="54"/>
    </location>
</feature>
<gene>
    <name evidence="2" type="ORF">M6B38_231965</name>
</gene>
<reference evidence="2" key="1">
    <citation type="journal article" date="2023" name="GigaByte">
        <title>Genome assembly of the bearded iris, Iris pallida Lam.</title>
        <authorList>
            <person name="Bruccoleri R.E."/>
            <person name="Oakeley E.J."/>
            <person name="Faust A.M.E."/>
            <person name="Altorfer M."/>
            <person name="Dessus-Babus S."/>
            <person name="Burckhardt D."/>
            <person name="Oertli M."/>
            <person name="Naumann U."/>
            <person name="Petersen F."/>
            <person name="Wong J."/>
        </authorList>
    </citation>
    <scope>NUCLEOTIDE SEQUENCE</scope>
    <source>
        <strain evidence="2">GSM-AAB239-AS_SAM_17_03QT</strain>
    </source>
</reference>
<name>A0AAX6DR74_IRIPA</name>
<dbReference type="AlphaFoldDB" id="A0AAX6DR74"/>
<protein>
    <submittedName>
        <fullName evidence="2">Uncharacterized protein</fullName>
    </submittedName>
</protein>
<dbReference type="Proteomes" id="UP001140949">
    <property type="component" value="Unassembled WGS sequence"/>
</dbReference>
<evidence type="ECO:0000313" key="3">
    <source>
        <dbReference type="Proteomes" id="UP001140949"/>
    </source>
</evidence>
<proteinExistence type="predicted"/>
<dbReference type="EMBL" id="JANAVB010042420">
    <property type="protein sequence ID" value="KAJ6794327.1"/>
    <property type="molecule type" value="Genomic_DNA"/>
</dbReference>
<evidence type="ECO:0000256" key="1">
    <source>
        <dbReference type="SAM" id="MobiDB-lite"/>
    </source>
</evidence>
<comment type="caution">
    <text evidence="2">The sequence shown here is derived from an EMBL/GenBank/DDBJ whole genome shotgun (WGS) entry which is preliminary data.</text>
</comment>
<accession>A0AAX6DR74</accession>